<dbReference type="Pfam" id="PF09339">
    <property type="entry name" value="HTH_IclR"/>
    <property type="match status" value="1"/>
</dbReference>
<dbReference type="InterPro" id="IPR005471">
    <property type="entry name" value="Tscrpt_reg_IclR_N"/>
</dbReference>
<evidence type="ECO:0000259" key="5">
    <source>
        <dbReference type="PROSITE" id="PS51078"/>
    </source>
</evidence>
<organism evidence="6 7">
    <name type="scientific">Teichococcus coralli</name>
    <dbReference type="NCBI Taxonomy" id="2545983"/>
    <lineage>
        <taxon>Bacteria</taxon>
        <taxon>Pseudomonadati</taxon>
        <taxon>Pseudomonadota</taxon>
        <taxon>Alphaproteobacteria</taxon>
        <taxon>Acetobacterales</taxon>
        <taxon>Roseomonadaceae</taxon>
        <taxon>Roseomonas</taxon>
    </lineage>
</organism>
<dbReference type="PROSITE" id="PS51078">
    <property type="entry name" value="ICLR_ED"/>
    <property type="match status" value="1"/>
</dbReference>
<name>A0A845BGP0_9PROT</name>
<evidence type="ECO:0000256" key="3">
    <source>
        <dbReference type="ARBA" id="ARBA00023163"/>
    </source>
</evidence>
<dbReference type="SUPFAM" id="SSF55781">
    <property type="entry name" value="GAF domain-like"/>
    <property type="match status" value="1"/>
</dbReference>
<evidence type="ECO:0000256" key="1">
    <source>
        <dbReference type="ARBA" id="ARBA00023015"/>
    </source>
</evidence>
<protein>
    <submittedName>
        <fullName evidence="6">IclR family transcriptional regulator</fullName>
    </submittedName>
</protein>
<dbReference type="InterPro" id="IPR050707">
    <property type="entry name" value="HTH_MetabolicPath_Reg"/>
</dbReference>
<dbReference type="InterPro" id="IPR036388">
    <property type="entry name" value="WH-like_DNA-bd_sf"/>
</dbReference>
<gene>
    <name evidence="6" type="ORF">E0493_18040</name>
</gene>
<evidence type="ECO:0000313" key="7">
    <source>
        <dbReference type="Proteomes" id="UP000460715"/>
    </source>
</evidence>
<accession>A0A845BGP0</accession>
<keyword evidence="1" id="KW-0805">Transcription regulation</keyword>
<evidence type="ECO:0000313" key="6">
    <source>
        <dbReference type="EMBL" id="MXP65250.1"/>
    </source>
</evidence>
<feature type="domain" description="IclR-ED" evidence="5">
    <location>
        <begin position="93"/>
        <end position="275"/>
    </location>
</feature>
<dbReference type="SUPFAM" id="SSF46785">
    <property type="entry name" value="Winged helix' DNA-binding domain"/>
    <property type="match status" value="1"/>
</dbReference>
<evidence type="ECO:0000259" key="4">
    <source>
        <dbReference type="PROSITE" id="PS51077"/>
    </source>
</evidence>
<dbReference type="InterPro" id="IPR014757">
    <property type="entry name" value="Tscrpt_reg_IclR_C"/>
</dbReference>
<feature type="domain" description="HTH iclR-type" evidence="4">
    <location>
        <begin position="31"/>
        <end position="92"/>
    </location>
</feature>
<dbReference type="Proteomes" id="UP000460715">
    <property type="component" value="Unassembled WGS sequence"/>
</dbReference>
<dbReference type="InterPro" id="IPR036390">
    <property type="entry name" value="WH_DNA-bd_sf"/>
</dbReference>
<keyword evidence="7" id="KW-1185">Reference proteome</keyword>
<proteinExistence type="predicted"/>
<dbReference type="GO" id="GO:0003700">
    <property type="term" value="F:DNA-binding transcription factor activity"/>
    <property type="evidence" value="ECO:0007669"/>
    <property type="project" value="TreeGrafter"/>
</dbReference>
<reference evidence="6 7" key="1">
    <citation type="submission" date="2019-03" db="EMBL/GenBank/DDBJ databases">
        <title>Roseomonas sp. a novel Roseomonas species isolated from Sea whip Gorgonian.</title>
        <authorList>
            <person name="Li F."/>
            <person name="Pan X."/>
            <person name="Huang S."/>
            <person name="Li Z."/>
            <person name="Meng B."/>
        </authorList>
    </citation>
    <scope>NUCLEOTIDE SEQUENCE [LARGE SCALE GENOMIC DNA]</scope>
    <source>
        <strain evidence="6 7">M0104</strain>
    </source>
</reference>
<keyword evidence="2" id="KW-0238">DNA-binding</keyword>
<dbReference type="SMART" id="SM00346">
    <property type="entry name" value="HTH_ICLR"/>
    <property type="match status" value="1"/>
</dbReference>
<dbReference type="PANTHER" id="PTHR30136">
    <property type="entry name" value="HELIX-TURN-HELIX TRANSCRIPTIONAL REGULATOR, ICLR FAMILY"/>
    <property type="match status" value="1"/>
</dbReference>
<dbReference type="Gene3D" id="1.10.10.10">
    <property type="entry name" value="Winged helix-like DNA-binding domain superfamily/Winged helix DNA-binding domain"/>
    <property type="match status" value="1"/>
</dbReference>
<keyword evidence="3" id="KW-0804">Transcription</keyword>
<dbReference type="PROSITE" id="PS51077">
    <property type="entry name" value="HTH_ICLR"/>
    <property type="match status" value="1"/>
</dbReference>
<dbReference type="GO" id="GO:0045892">
    <property type="term" value="P:negative regulation of DNA-templated transcription"/>
    <property type="evidence" value="ECO:0007669"/>
    <property type="project" value="TreeGrafter"/>
</dbReference>
<evidence type="ECO:0000256" key="2">
    <source>
        <dbReference type="ARBA" id="ARBA00023125"/>
    </source>
</evidence>
<dbReference type="EMBL" id="SNVJ01000019">
    <property type="protein sequence ID" value="MXP65250.1"/>
    <property type="molecule type" value="Genomic_DNA"/>
</dbReference>
<comment type="caution">
    <text evidence="6">The sequence shown here is derived from an EMBL/GenBank/DDBJ whole genome shotgun (WGS) entry which is preliminary data.</text>
</comment>
<dbReference type="GO" id="GO:0003677">
    <property type="term" value="F:DNA binding"/>
    <property type="evidence" value="ECO:0007669"/>
    <property type="project" value="UniProtKB-KW"/>
</dbReference>
<dbReference type="InterPro" id="IPR029016">
    <property type="entry name" value="GAF-like_dom_sf"/>
</dbReference>
<sequence length="276" mass="29398">MQDYIPKYRIFRVWARSYHGGMTSAAAEAVPTAVRKSFQILEAVAASPRPVSGLMLAGELGLTRSTLSRLALSLAALGYLERVEGLGWQLGPAALRLGLTRLANLDIRGIAAPLMRALSEEIDLPVDLAMPVGDEMLHFELAQKAGQVVVASEMGARLPIARTALGHAALFAMEKRQREETLQRLRRLAGAAWPAQEAAIAASFAQLEEKGFCVVIAQLRADVAAIGAPFIDPRGRSVFSFSCSAIGFAVDAAQLEAVGPRLLRMVRQVGAALGGA</sequence>
<dbReference type="Gene3D" id="3.30.450.40">
    <property type="match status" value="1"/>
</dbReference>
<dbReference type="AlphaFoldDB" id="A0A845BGP0"/>
<dbReference type="Pfam" id="PF01614">
    <property type="entry name" value="IclR_C"/>
    <property type="match status" value="1"/>
</dbReference>
<dbReference type="PANTHER" id="PTHR30136:SF33">
    <property type="entry name" value="TRANSCRIPTIONAL REGULATORY PROTEIN"/>
    <property type="match status" value="1"/>
</dbReference>